<dbReference type="AlphaFoldDB" id="E1QE49"/>
<dbReference type="EMBL" id="CP002085">
    <property type="protein sequence ID" value="ADK83835.1"/>
    <property type="molecule type" value="Genomic_DNA"/>
</dbReference>
<feature type="compositionally biased region" description="Low complexity" evidence="1">
    <location>
        <begin position="55"/>
        <end position="82"/>
    </location>
</feature>
<protein>
    <submittedName>
        <fullName evidence="2">Uncharacterized protein</fullName>
    </submittedName>
</protein>
<evidence type="ECO:0000313" key="3">
    <source>
        <dbReference type="Proteomes" id="UP000009047"/>
    </source>
</evidence>
<dbReference type="Proteomes" id="UP000009047">
    <property type="component" value="Chromosome"/>
</dbReference>
<dbReference type="STRING" id="644282.Deba_0462"/>
<evidence type="ECO:0000256" key="1">
    <source>
        <dbReference type="SAM" id="MobiDB-lite"/>
    </source>
</evidence>
<dbReference type="KEGG" id="dbr:Deba_0462"/>
<evidence type="ECO:0000313" key="2">
    <source>
        <dbReference type="EMBL" id="ADK83835.1"/>
    </source>
</evidence>
<gene>
    <name evidence="2" type="ordered locus">Deba_0462</name>
</gene>
<dbReference type="RefSeq" id="WP_013257291.1">
    <property type="nucleotide sequence ID" value="NC_014365.1"/>
</dbReference>
<feature type="region of interest" description="Disordered" evidence="1">
    <location>
        <begin position="37"/>
        <end position="82"/>
    </location>
</feature>
<sequence length="217" mass="23398">MRAAARKIILTALAVALGLILGGLALAQVGNPFGGYNQAPTTPQSPYPAVGGNTQQQPQQQPQYQQPYQQQPQQQQQVQPGQRFTDAMGQFRLNLPQGMTGTVATYNFAMPGANINLTLSATMNAQLFQATDQAMTGNLQQMGAQIKSEGAVTYANIQCRYIVASMTDRASGQQFDIHTVLMPGANLMLQAYCPAQSTSLAQDVMDAMLKSLELARR</sequence>
<proteinExistence type="predicted"/>
<name>E1QE49_DESB2</name>
<reference evidence="2 3" key="1">
    <citation type="journal article" date="2010" name="Stand. Genomic Sci.">
        <title>Complete genome sequence of Desulfarculus baarsii type strain (2st14).</title>
        <authorList>
            <person name="Sun H."/>
            <person name="Spring S."/>
            <person name="Lapidus A."/>
            <person name="Davenport K."/>
            <person name="Del Rio T.G."/>
            <person name="Tice H."/>
            <person name="Nolan M."/>
            <person name="Copeland A."/>
            <person name="Cheng J.F."/>
            <person name="Lucas S."/>
            <person name="Tapia R."/>
            <person name="Goodwin L."/>
            <person name="Pitluck S."/>
            <person name="Ivanova N."/>
            <person name="Pagani I."/>
            <person name="Mavromatis K."/>
            <person name="Ovchinnikova G."/>
            <person name="Pati A."/>
            <person name="Chen A."/>
            <person name="Palaniappan K."/>
            <person name="Hauser L."/>
            <person name="Chang Y.J."/>
            <person name="Jeffries C.D."/>
            <person name="Detter J.C."/>
            <person name="Han C."/>
            <person name="Rohde M."/>
            <person name="Brambilla E."/>
            <person name="Goker M."/>
            <person name="Woyke T."/>
            <person name="Bristow J."/>
            <person name="Eisen J.A."/>
            <person name="Markowitz V."/>
            <person name="Hugenholtz P."/>
            <person name="Kyrpides N.C."/>
            <person name="Klenk H.P."/>
            <person name="Land M."/>
        </authorList>
    </citation>
    <scope>NUCLEOTIDE SEQUENCE [LARGE SCALE GENOMIC DNA]</scope>
    <source>
        <strain evidence="3">ATCC 33931 / DSM 2075 / LMG 7858 / VKM B-1802 / 2st14</strain>
    </source>
</reference>
<keyword evidence="3" id="KW-1185">Reference proteome</keyword>
<organism evidence="2 3">
    <name type="scientific">Desulfarculus baarsii (strain ATCC 33931 / DSM 2075 / LMG 7858 / VKM B-1802 / 2st14)</name>
    <dbReference type="NCBI Taxonomy" id="644282"/>
    <lineage>
        <taxon>Bacteria</taxon>
        <taxon>Pseudomonadati</taxon>
        <taxon>Thermodesulfobacteriota</taxon>
        <taxon>Desulfarculia</taxon>
        <taxon>Desulfarculales</taxon>
        <taxon>Desulfarculaceae</taxon>
        <taxon>Desulfarculus</taxon>
    </lineage>
</organism>
<dbReference type="HOGENOM" id="CLU_1270597_0_0_7"/>
<accession>E1QE49</accession>